<dbReference type="AlphaFoldDB" id="A0A2M7XIG3"/>
<proteinExistence type="predicted"/>
<accession>A0A2M7XIG3</accession>
<dbReference type="InterPro" id="IPR003768">
    <property type="entry name" value="ScpA"/>
</dbReference>
<dbReference type="InterPro" id="IPR023093">
    <property type="entry name" value="ScpA-like_C"/>
</dbReference>
<gene>
    <name evidence="2" type="ORF">CO172_00470</name>
</gene>
<evidence type="ECO:0000313" key="3">
    <source>
        <dbReference type="Proteomes" id="UP000229749"/>
    </source>
</evidence>
<evidence type="ECO:0000256" key="1">
    <source>
        <dbReference type="ARBA" id="ARBA00044777"/>
    </source>
</evidence>
<dbReference type="Proteomes" id="UP000229749">
    <property type="component" value="Unassembled WGS sequence"/>
</dbReference>
<dbReference type="Pfam" id="PF02616">
    <property type="entry name" value="SMC_ScpA"/>
    <property type="match status" value="1"/>
</dbReference>
<dbReference type="EMBL" id="PFWS01000005">
    <property type="protein sequence ID" value="PJA47718.1"/>
    <property type="molecule type" value="Genomic_DNA"/>
</dbReference>
<dbReference type="Gene3D" id="6.10.250.2410">
    <property type="match status" value="1"/>
</dbReference>
<reference evidence="3" key="1">
    <citation type="submission" date="2017-09" db="EMBL/GenBank/DDBJ databases">
        <title>Depth-based differentiation of microbial function through sediment-hosted aquifers and enrichment of novel symbionts in the deep terrestrial subsurface.</title>
        <authorList>
            <person name="Probst A.J."/>
            <person name="Ladd B."/>
            <person name="Jarett J.K."/>
            <person name="Geller-Mcgrath D.E."/>
            <person name="Sieber C.M.K."/>
            <person name="Emerson J.B."/>
            <person name="Anantharaman K."/>
            <person name="Thomas B.C."/>
            <person name="Malmstrom R."/>
            <person name="Stieglmeier M."/>
            <person name="Klingl A."/>
            <person name="Woyke T."/>
            <person name="Ryan C.M."/>
            <person name="Banfield J.F."/>
        </authorList>
    </citation>
    <scope>NUCLEOTIDE SEQUENCE [LARGE SCALE GENOMIC DNA]</scope>
</reference>
<dbReference type="PANTHER" id="PTHR33969">
    <property type="entry name" value="SEGREGATION AND CONDENSATION PROTEIN A"/>
    <property type="match status" value="1"/>
</dbReference>
<sequence length="243" mass="27649">MKLMKDFVISQEMFSGPLHLLLELIEKKQLPITDIALAQVTDDYLKIVETGTTPPEELGDFLVIAAKLLWLKSKALLPDLSDFEEEGPSLSSQLRMYQIFVQASEWINTLYENTSVSFSRQALPTASLPEGFCAPIGLTTQMMLESFEQILRRLNPWFSLQSASLDRVISIEERIHELRMLVQERSTASFHALMFARSQVASRQEIVVSFLAILELARQQVIELSQKVVFEDILIKRIESISS</sequence>
<dbReference type="PANTHER" id="PTHR33969:SF2">
    <property type="entry name" value="SEGREGATION AND CONDENSATION PROTEIN A"/>
    <property type="match status" value="1"/>
</dbReference>
<name>A0A2M7XIG3_9BACT</name>
<organism evidence="2 3">
    <name type="scientific">Candidatus Uhrbacteria bacterium CG_4_9_14_3_um_filter_36_7</name>
    <dbReference type="NCBI Taxonomy" id="1975033"/>
    <lineage>
        <taxon>Bacteria</taxon>
        <taxon>Candidatus Uhriibacteriota</taxon>
    </lineage>
</organism>
<comment type="caution">
    <text evidence="2">The sequence shown here is derived from an EMBL/GenBank/DDBJ whole genome shotgun (WGS) entry which is preliminary data.</text>
</comment>
<evidence type="ECO:0000313" key="2">
    <source>
        <dbReference type="EMBL" id="PJA47718.1"/>
    </source>
</evidence>
<protein>
    <recommendedName>
        <fullName evidence="1">Segregation and condensation protein A</fullName>
    </recommendedName>
</protein>
<dbReference type="Gene3D" id="1.10.10.580">
    <property type="entry name" value="Structural maintenance of chromosome 1. Chain E"/>
    <property type="match status" value="1"/>
</dbReference>